<protein>
    <submittedName>
        <fullName evidence="1">Nucleotidyltransferase domain-containing protein</fullName>
    </submittedName>
</protein>
<proteinExistence type="predicted"/>
<keyword evidence="1" id="KW-0808">Transferase</keyword>
<dbReference type="Gene3D" id="3.30.460.10">
    <property type="entry name" value="Beta Polymerase, domain 2"/>
    <property type="match status" value="1"/>
</dbReference>
<evidence type="ECO:0000313" key="2">
    <source>
        <dbReference type="Proteomes" id="UP000199467"/>
    </source>
</evidence>
<keyword evidence="2" id="KW-1185">Reference proteome</keyword>
<dbReference type="GO" id="GO:0016740">
    <property type="term" value="F:transferase activity"/>
    <property type="evidence" value="ECO:0007669"/>
    <property type="project" value="UniProtKB-KW"/>
</dbReference>
<dbReference type="RefSeq" id="WP_090337047.1">
    <property type="nucleotide sequence ID" value="NZ_FMZQ01000011.1"/>
</dbReference>
<dbReference type="Proteomes" id="UP000199467">
    <property type="component" value="Unassembled WGS sequence"/>
</dbReference>
<dbReference type="InterPro" id="IPR043519">
    <property type="entry name" value="NT_sf"/>
</dbReference>
<dbReference type="PANTHER" id="PTHR43852:SF2">
    <property type="entry name" value="PROTEIN ADENYLYLTRANSFERASE MNTA"/>
    <property type="match status" value="1"/>
</dbReference>
<reference evidence="2" key="1">
    <citation type="submission" date="2016-10" db="EMBL/GenBank/DDBJ databases">
        <authorList>
            <person name="Varghese N."/>
            <person name="Submissions S."/>
        </authorList>
    </citation>
    <scope>NUCLEOTIDE SEQUENCE [LARGE SCALE GENOMIC DNA]</scope>
    <source>
        <strain evidence="2">DSM 26382</strain>
    </source>
</reference>
<organism evidence="1 2">
    <name type="scientific">Ectopseudomonas chengduensis</name>
    <dbReference type="NCBI Taxonomy" id="489632"/>
    <lineage>
        <taxon>Bacteria</taxon>
        <taxon>Pseudomonadati</taxon>
        <taxon>Pseudomonadota</taxon>
        <taxon>Gammaproteobacteria</taxon>
        <taxon>Pseudomonadales</taxon>
        <taxon>Pseudomonadaceae</taxon>
        <taxon>Ectopseudomonas</taxon>
    </lineage>
</organism>
<dbReference type="NCBIfam" id="NF047752">
    <property type="entry name" value="MntA_antitoxin"/>
    <property type="match status" value="1"/>
</dbReference>
<sequence length="132" mass="14588">MNKVVLVELLRSRLDGLLAIYAFGSRVQGTADEGSDLDLAVLVKGYVDPLVLWEIASEAADIAGCPVDLLDLRRASTVMQQQVLVKGEHWWVAEGPEPGLFECAVLSEKLELDRARAPLLRDIERDGRVYGR</sequence>
<gene>
    <name evidence="1" type="ORF">SAMN05216576_111130</name>
</gene>
<dbReference type="CDD" id="cd05403">
    <property type="entry name" value="NT_KNTase_like"/>
    <property type="match status" value="1"/>
</dbReference>
<dbReference type="AlphaFoldDB" id="A0A1G6SD99"/>
<name>A0A1G6SD99_9GAMM</name>
<dbReference type="InterPro" id="IPR052930">
    <property type="entry name" value="TA_antitoxin_MntA"/>
</dbReference>
<accession>A0A1G6SD99</accession>
<dbReference type="SUPFAM" id="SSF81301">
    <property type="entry name" value="Nucleotidyltransferase"/>
    <property type="match status" value="1"/>
</dbReference>
<dbReference type="Pfam" id="PF18765">
    <property type="entry name" value="Polbeta"/>
    <property type="match status" value="1"/>
</dbReference>
<dbReference type="InterPro" id="IPR041633">
    <property type="entry name" value="Polbeta"/>
</dbReference>
<dbReference type="PANTHER" id="PTHR43852">
    <property type="entry name" value="NUCLEOTIDYLTRANSFERASE"/>
    <property type="match status" value="1"/>
</dbReference>
<dbReference type="EMBL" id="FMZQ01000011">
    <property type="protein sequence ID" value="SDD14127.1"/>
    <property type="molecule type" value="Genomic_DNA"/>
</dbReference>
<evidence type="ECO:0000313" key="1">
    <source>
        <dbReference type="EMBL" id="SDD14127.1"/>
    </source>
</evidence>